<organism evidence="2 3">
    <name type="scientific">Panicum virgatum</name>
    <name type="common">Blackwell switchgrass</name>
    <dbReference type="NCBI Taxonomy" id="38727"/>
    <lineage>
        <taxon>Eukaryota</taxon>
        <taxon>Viridiplantae</taxon>
        <taxon>Streptophyta</taxon>
        <taxon>Embryophyta</taxon>
        <taxon>Tracheophyta</taxon>
        <taxon>Spermatophyta</taxon>
        <taxon>Magnoliopsida</taxon>
        <taxon>Liliopsida</taxon>
        <taxon>Poales</taxon>
        <taxon>Poaceae</taxon>
        <taxon>PACMAD clade</taxon>
        <taxon>Panicoideae</taxon>
        <taxon>Panicodae</taxon>
        <taxon>Paniceae</taxon>
        <taxon>Panicinae</taxon>
        <taxon>Panicum</taxon>
        <taxon>Panicum sect. Hiantes</taxon>
    </lineage>
</organism>
<sequence length="75" mass="8719">MNLGANPASGLQRRNGRAIQLLMNMHIYLFEDDCDSDFHMVALFMLNHRTIALLALIMKVVMMWRETKVMVVWPV</sequence>
<keyword evidence="1" id="KW-0472">Membrane</keyword>
<keyword evidence="1" id="KW-1133">Transmembrane helix</keyword>
<gene>
    <name evidence="2" type="ORF">PVAP13_7KG105218</name>
</gene>
<protein>
    <submittedName>
        <fullName evidence="2">Uncharacterized protein</fullName>
    </submittedName>
</protein>
<evidence type="ECO:0000313" key="3">
    <source>
        <dbReference type="Proteomes" id="UP000823388"/>
    </source>
</evidence>
<dbReference type="AlphaFoldDB" id="A0A8T0QAB8"/>
<comment type="caution">
    <text evidence="2">The sequence shown here is derived from an EMBL/GenBank/DDBJ whole genome shotgun (WGS) entry which is preliminary data.</text>
</comment>
<name>A0A8T0QAB8_PANVG</name>
<feature type="transmembrane region" description="Helical" evidence="1">
    <location>
        <begin position="38"/>
        <end position="58"/>
    </location>
</feature>
<proteinExistence type="predicted"/>
<keyword evidence="1" id="KW-0812">Transmembrane</keyword>
<reference evidence="2" key="1">
    <citation type="submission" date="2020-05" db="EMBL/GenBank/DDBJ databases">
        <title>WGS assembly of Panicum virgatum.</title>
        <authorList>
            <person name="Lovell J.T."/>
            <person name="Jenkins J."/>
            <person name="Shu S."/>
            <person name="Juenger T.E."/>
            <person name="Schmutz J."/>
        </authorList>
    </citation>
    <scope>NUCLEOTIDE SEQUENCE</scope>
    <source>
        <strain evidence="2">AP13</strain>
    </source>
</reference>
<evidence type="ECO:0000313" key="2">
    <source>
        <dbReference type="EMBL" id="KAG2570305.1"/>
    </source>
</evidence>
<accession>A0A8T0QAB8</accession>
<evidence type="ECO:0000256" key="1">
    <source>
        <dbReference type="SAM" id="Phobius"/>
    </source>
</evidence>
<dbReference type="EMBL" id="CM029049">
    <property type="protein sequence ID" value="KAG2570305.1"/>
    <property type="molecule type" value="Genomic_DNA"/>
</dbReference>
<keyword evidence="3" id="KW-1185">Reference proteome</keyword>
<dbReference type="Proteomes" id="UP000823388">
    <property type="component" value="Chromosome 7K"/>
</dbReference>